<accession>V2YTB2</accession>
<organism evidence="1 2">
    <name type="scientific">Moniliophthora roreri (strain MCA 2997)</name>
    <name type="common">Cocoa frosty pod rot fungus</name>
    <name type="synonym">Crinipellis roreri</name>
    <dbReference type="NCBI Taxonomy" id="1381753"/>
    <lineage>
        <taxon>Eukaryota</taxon>
        <taxon>Fungi</taxon>
        <taxon>Dikarya</taxon>
        <taxon>Basidiomycota</taxon>
        <taxon>Agaricomycotina</taxon>
        <taxon>Agaricomycetes</taxon>
        <taxon>Agaricomycetidae</taxon>
        <taxon>Agaricales</taxon>
        <taxon>Marasmiineae</taxon>
        <taxon>Marasmiaceae</taxon>
        <taxon>Moniliophthora</taxon>
    </lineage>
</organism>
<dbReference type="KEGG" id="mrr:Moror_14081"/>
<proteinExistence type="predicted"/>
<dbReference type="HOGENOM" id="CLU_2306792_0_0_1"/>
<reference evidence="1 2" key="1">
    <citation type="journal article" date="2014" name="BMC Genomics">
        <title>Genome and secretome analysis of the hemibiotrophic fungal pathogen, Moniliophthora roreri, which causes frosty pod rot disease of cacao: mechanisms of the biotrophic and necrotrophic phases.</title>
        <authorList>
            <person name="Meinhardt L.W."/>
            <person name="Costa G.G.L."/>
            <person name="Thomazella D.P.T."/>
            <person name="Teixeira P.J.P.L."/>
            <person name="Carazzolle M.F."/>
            <person name="Schuster S.C."/>
            <person name="Carlson J.E."/>
            <person name="Guiltinan M.J."/>
            <person name="Mieczkowski P."/>
            <person name="Farmer A."/>
            <person name="Ramaraj T."/>
            <person name="Crozier J."/>
            <person name="Davis R.E."/>
            <person name="Shao J."/>
            <person name="Melnick R.L."/>
            <person name="Pereira G.A.G."/>
            <person name="Bailey B.A."/>
        </authorList>
    </citation>
    <scope>NUCLEOTIDE SEQUENCE [LARGE SCALE GENOMIC DNA]</scope>
    <source>
        <strain evidence="1 2">MCA 2997</strain>
    </source>
</reference>
<evidence type="ECO:0000313" key="2">
    <source>
        <dbReference type="Proteomes" id="UP000017559"/>
    </source>
</evidence>
<keyword evidence="2" id="KW-1185">Reference proteome</keyword>
<dbReference type="AlphaFoldDB" id="V2YTB2"/>
<dbReference type="Proteomes" id="UP000017559">
    <property type="component" value="Unassembled WGS sequence"/>
</dbReference>
<protein>
    <submittedName>
        <fullName evidence="1">Uncharacterized protein</fullName>
    </submittedName>
</protein>
<evidence type="ECO:0000313" key="1">
    <source>
        <dbReference type="EMBL" id="ESK94914.1"/>
    </source>
</evidence>
<sequence>MNVTSDFHVARGWSCISAGCSIQARKVIQLSRLPTQVLWTGKDPDVIHQSRQDKTILMTEKTMRIFICLPLLLQSWERLRIGIPTCSWRNFPVPSIQPRL</sequence>
<gene>
    <name evidence="1" type="ORF">Moror_14081</name>
</gene>
<dbReference type="EMBL" id="AWSO01000118">
    <property type="protein sequence ID" value="ESK94914.1"/>
    <property type="molecule type" value="Genomic_DNA"/>
</dbReference>
<comment type="caution">
    <text evidence="1">The sequence shown here is derived from an EMBL/GenBank/DDBJ whole genome shotgun (WGS) entry which is preliminary data.</text>
</comment>
<name>V2YTB2_MONRO</name>